<name>A0A544TE27_9BACI</name>
<dbReference type="Pfam" id="PF00534">
    <property type="entry name" value="Glycos_transf_1"/>
    <property type="match status" value="1"/>
</dbReference>
<dbReference type="PANTHER" id="PTHR12526">
    <property type="entry name" value="GLYCOSYLTRANSFERASE"/>
    <property type="match status" value="1"/>
</dbReference>
<dbReference type="GO" id="GO:0016757">
    <property type="term" value="F:glycosyltransferase activity"/>
    <property type="evidence" value="ECO:0007669"/>
    <property type="project" value="InterPro"/>
</dbReference>
<dbReference type="SUPFAM" id="SSF53756">
    <property type="entry name" value="UDP-Glycosyltransferase/glycogen phosphorylase"/>
    <property type="match status" value="1"/>
</dbReference>
<dbReference type="Proteomes" id="UP000317316">
    <property type="component" value="Unassembled WGS sequence"/>
</dbReference>
<organism evidence="3 4">
    <name type="scientific">Psychrobacillus lasiicapitis</name>
    <dbReference type="NCBI Taxonomy" id="1636719"/>
    <lineage>
        <taxon>Bacteria</taxon>
        <taxon>Bacillati</taxon>
        <taxon>Bacillota</taxon>
        <taxon>Bacilli</taxon>
        <taxon>Bacillales</taxon>
        <taxon>Bacillaceae</taxon>
        <taxon>Psychrobacillus</taxon>
    </lineage>
</organism>
<dbReference type="SUPFAM" id="SSF48452">
    <property type="entry name" value="TPR-like"/>
    <property type="match status" value="1"/>
</dbReference>
<comment type="caution">
    <text evidence="3">The sequence shown here is derived from an EMBL/GenBank/DDBJ whole genome shotgun (WGS) entry which is preliminary data.</text>
</comment>
<sequence>MSLNHEQQLLIKEKIEKLINKGFSKEANEILMKYEKLFQDEKWLLTTKSVIHLLNGEIDKAEKLLKNGLLKYPYNADILFNLAYLNEQKRDFQSAYDYYLDAKFVLNLSDKEIAIKAINHLRSISSNLIEKKKIAIFVKPGLDSFIDDIINGLSDEYRIRKILVESYEQIDQGMEWADICWFEWCDELLIYGSSKTKDTNKIIICRLHRFEVFTDAPLKVNWRNVDKLFIVTSHLQNLLKEKIPNIKNIVSISVLQNGVDLNRFKLKERNPGYNIAYIGYIHLRKNPVLILQLMSELVSIDKNYKLYIAGEFQDPLVKMYWDYQIDAMGLENNIVFEGWQEEIDKWLEDKNYLLSTSIHESFGYGIAEAMARGVKPLVHNFPYSNEIWDSKYLFNTIKEAIHQVTKESYSSKEYRNYIEENYSISKQIKRLKMFLLEIEQSSQMNVLKKIKKNLTEEVVLDSIDQLTLFIPTYNRAQLVISDIKNGYKMGNQKKIIIDDCSNTENQKLLKNGLNNFNNIDIVIQPENKGVATTYKTALEKINTKLTQILGDDDLIFCYEQEDFKNSINKIGDEYSIVVPRYIVNLDSTGAINISYDRLKFEGLSSVDIIKYFFKTGEMLAMIGGAIVSTEIMKKSLPNSIFRVSEDYVALSRYFSKMPSKKIKVLDTYVYVRRVSEDTLSKTITNEKIALHLLSLIVSGYYCIVHDNMTKQDLLHTISERGKLINSLYPTNSGLLEHIMDFLNNDIELKQFIEIVQENYIPNLQYQNLPVEIKEIKNLISNEEKSVFRNES</sequence>
<dbReference type="Pfam" id="PF00535">
    <property type="entry name" value="Glycos_transf_2"/>
    <property type="match status" value="1"/>
</dbReference>
<dbReference type="InterPro" id="IPR001173">
    <property type="entry name" value="Glyco_trans_2-like"/>
</dbReference>
<feature type="domain" description="Glycosyl transferase family 1" evidence="1">
    <location>
        <begin position="262"/>
        <end position="392"/>
    </location>
</feature>
<feature type="domain" description="Glycosyltransferase 2-like" evidence="2">
    <location>
        <begin position="468"/>
        <end position="599"/>
    </location>
</feature>
<evidence type="ECO:0000313" key="3">
    <source>
        <dbReference type="EMBL" id="TQR15723.1"/>
    </source>
</evidence>
<dbReference type="Gene3D" id="3.90.550.10">
    <property type="entry name" value="Spore Coat Polysaccharide Biosynthesis Protein SpsA, Chain A"/>
    <property type="match status" value="1"/>
</dbReference>
<dbReference type="CDD" id="cd00761">
    <property type="entry name" value="Glyco_tranf_GTA_type"/>
    <property type="match status" value="1"/>
</dbReference>
<dbReference type="Gene3D" id="1.25.40.10">
    <property type="entry name" value="Tetratricopeptide repeat domain"/>
    <property type="match status" value="1"/>
</dbReference>
<evidence type="ECO:0000313" key="4">
    <source>
        <dbReference type="Proteomes" id="UP000317316"/>
    </source>
</evidence>
<keyword evidence="3" id="KW-0808">Transferase</keyword>
<dbReference type="RefSeq" id="WP_142537447.1">
    <property type="nucleotide sequence ID" value="NZ_BMIE01000001.1"/>
</dbReference>
<keyword evidence="4" id="KW-1185">Reference proteome</keyword>
<dbReference type="Gene3D" id="3.40.50.2000">
    <property type="entry name" value="Glycogen Phosphorylase B"/>
    <property type="match status" value="2"/>
</dbReference>
<reference evidence="3 4" key="1">
    <citation type="submission" date="2019-05" db="EMBL/GenBank/DDBJ databases">
        <title>Psychrobacillus vulpis sp. nov., a new species isolated from feces of a red fox that inhabits in The Tablas de Daimiel Natural Park, Albacete, Spain.</title>
        <authorList>
            <person name="Rodriguez M."/>
            <person name="Reina J.C."/>
            <person name="Bejar V."/>
            <person name="Llamas I."/>
        </authorList>
    </citation>
    <scope>NUCLEOTIDE SEQUENCE [LARGE SCALE GENOMIC DNA]</scope>
    <source>
        <strain evidence="3 4">NEAU-3TGS17</strain>
    </source>
</reference>
<dbReference type="InterPro" id="IPR001296">
    <property type="entry name" value="Glyco_trans_1"/>
</dbReference>
<dbReference type="PANTHER" id="PTHR12526:SF630">
    <property type="entry name" value="GLYCOSYLTRANSFERASE"/>
    <property type="match status" value="1"/>
</dbReference>
<protein>
    <submittedName>
        <fullName evidence="3">Glycosyltransferase</fullName>
    </submittedName>
</protein>
<dbReference type="OrthoDB" id="396512at2"/>
<dbReference type="InterPro" id="IPR029044">
    <property type="entry name" value="Nucleotide-diphossugar_trans"/>
</dbReference>
<accession>A0A544TE27</accession>
<evidence type="ECO:0000259" key="2">
    <source>
        <dbReference type="Pfam" id="PF00535"/>
    </source>
</evidence>
<dbReference type="InterPro" id="IPR011990">
    <property type="entry name" value="TPR-like_helical_dom_sf"/>
</dbReference>
<proteinExistence type="predicted"/>
<evidence type="ECO:0000259" key="1">
    <source>
        <dbReference type="Pfam" id="PF00534"/>
    </source>
</evidence>
<dbReference type="EMBL" id="VDGH01000002">
    <property type="protein sequence ID" value="TQR15723.1"/>
    <property type="molecule type" value="Genomic_DNA"/>
</dbReference>
<dbReference type="SUPFAM" id="SSF53448">
    <property type="entry name" value="Nucleotide-diphospho-sugar transferases"/>
    <property type="match status" value="1"/>
</dbReference>
<dbReference type="AlphaFoldDB" id="A0A544TE27"/>
<gene>
    <name evidence="3" type="ORF">FG382_03170</name>
</gene>
<dbReference type="CDD" id="cd03801">
    <property type="entry name" value="GT4_PimA-like"/>
    <property type="match status" value="1"/>
</dbReference>